<dbReference type="EMBL" id="CAJJDO010000140">
    <property type="protein sequence ID" value="CAD8205234.1"/>
    <property type="molecule type" value="Genomic_DNA"/>
</dbReference>
<proteinExistence type="predicted"/>
<organism evidence="1 2">
    <name type="scientific">Paramecium pentaurelia</name>
    <dbReference type="NCBI Taxonomy" id="43138"/>
    <lineage>
        <taxon>Eukaryota</taxon>
        <taxon>Sar</taxon>
        <taxon>Alveolata</taxon>
        <taxon>Ciliophora</taxon>
        <taxon>Intramacronucleata</taxon>
        <taxon>Oligohymenophorea</taxon>
        <taxon>Peniculida</taxon>
        <taxon>Parameciidae</taxon>
        <taxon>Paramecium</taxon>
    </lineage>
</organism>
<comment type="caution">
    <text evidence="1">The sequence shown here is derived from an EMBL/GenBank/DDBJ whole genome shotgun (WGS) entry which is preliminary data.</text>
</comment>
<dbReference type="Proteomes" id="UP000689195">
    <property type="component" value="Unassembled WGS sequence"/>
</dbReference>
<sequence length="639" mass="76467">MIQSLQIAELFLPQDIRKFISNTKQTNKSVMDAENYSIDNHQQYSQLFKGQENLETIKRKQILLNQLCQKQIQDFLSKYQFTQQLNITKIFQQFYSEKYRCCFINLNEISNNLPNYLQNTEIEQFNDQKLNQTIDELSSLFIEYIKGQFNQESIIQEFIKNYQDIFRKAYDSIIQACTIIKENKIPLFQIKVLINNLFTQNYKYLHDELQNFYNFKLSYAILSRYVQKTLDHQLFQLKSSLQIFMKNEKVHQELKLKSNQLFYEYFQKKDFLLIKNKEFATQLFYLLLQTDLESKEMLNILDLLSQYTEIAKINSSQDAQYTIKQIKNIYFKQIEQAKLFWKNVITEQQNLQLIFDLFIFLNDNLFVNDQLLFSQYQPVKKNIMMKISNLMKEGYYGYFNSNLINRFEIIIEDIRNQIFNQLEKRKQNMELSVIIQGHQFFIKIYDQYNYTQEFLQEQFYQRNTLFYRIQNFQTNSQIRYIKNLLSEIQKNYLNDICIPERIEFEIRSSELESSSVVTLFISGFTDLEVQNTILEGLKDQNIIILNWNNLKKENNITVKLMIAVQQILQLQSPLKTVVNALKAYANAPFQQSCQEAKLVGKYLAHLLIEKKINNNRTTTQIINEILILGGIVDIRKLKK</sequence>
<keyword evidence="2" id="KW-1185">Reference proteome</keyword>
<name>A0A8S1Y0R7_9CILI</name>
<accession>A0A8S1Y0R7</accession>
<protein>
    <submittedName>
        <fullName evidence="1">Uncharacterized protein</fullName>
    </submittedName>
</protein>
<gene>
    <name evidence="1" type="ORF">PPENT_87.1.T1400049</name>
</gene>
<reference evidence="1" key="1">
    <citation type="submission" date="2021-01" db="EMBL/GenBank/DDBJ databases">
        <authorList>
            <consortium name="Genoscope - CEA"/>
            <person name="William W."/>
        </authorList>
    </citation>
    <scope>NUCLEOTIDE SEQUENCE</scope>
</reference>
<dbReference type="AlphaFoldDB" id="A0A8S1Y0R7"/>
<evidence type="ECO:0000313" key="2">
    <source>
        <dbReference type="Proteomes" id="UP000689195"/>
    </source>
</evidence>
<evidence type="ECO:0000313" key="1">
    <source>
        <dbReference type="EMBL" id="CAD8205234.1"/>
    </source>
</evidence>